<feature type="compositionally biased region" description="Acidic residues" evidence="1">
    <location>
        <begin position="202"/>
        <end position="214"/>
    </location>
</feature>
<reference evidence="2" key="1">
    <citation type="submission" date="2016-10" db="EMBL/GenBank/DDBJ databases">
        <authorList>
            <person name="Benchimol M."/>
            <person name="Almeida L.G."/>
            <person name="Vasconcelos A.T."/>
            <person name="Perreira-Neves A."/>
            <person name="Rosa I.A."/>
            <person name="Tasca T."/>
            <person name="Bogo M.R."/>
            <person name="de Souza W."/>
        </authorList>
    </citation>
    <scope>NUCLEOTIDE SEQUENCE [LARGE SCALE GENOMIC DNA]</scope>
    <source>
        <strain evidence="2">K</strain>
    </source>
</reference>
<dbReference type="VEuPathDB" id="TrichDB:TRFO_05953"/>
<organism evidence="2 3">
    <name type="scientific">Tritrichomonas foetus</name>
    <dbReference type="NCBI Taxonomy" id="1144522"/>
    <lineage>
        <taxon>Eukaryota</taxon>
        <taxon>Metamonada</taxon>
        <taxon>Parabasalia</taxon>
        <taxon>Tritrichomonadida</taxon>
        <taxon>Tritrichomonadidae</taxon>
        <taxon>Tritrichomonas</taxon>
    </lineage>
</organism>
<dbReference type="RefSeq" id="XP_068358506.1">
    <property type="nucleotide sequence ID" value="XM_068492806.1"/>
</dbReference>
<feature type="region of interest" description="Disordered" evidence="1">
    <location>
        <begin position="239"/>
        <end position="259"/>
    </location>
</feature>
<accession>A0A1J4K327</accession>
<protein>
    <submittedName>
        <fullName evidence="2">Uncharacterized protein</fullName>
    </submittedName>
</protein>
<proteinExistence type="predicted"/>
<feature type="region of interest" description="Disordered" evidence="1">
    <location>
        <begin position="65"/>
        <end position="96"/>
    </location>
</feature>
<dbReference type="EMBL" id="MLAK01000760">
    <property type="protein sequence ID" value="OHT05370.1"/>
    <property type="molecule type" value="Genomic_DNA"/>
</dbReference>
<dbReference type="AlphaFoldDB" id="A0A1J4K327"/>
<dbReference type="OrthoDB" id="419317at2759"/>
<feature type="region of interest" description="Disordered" evidence="1">
    <location>
        <begin position="198"/>
        <end position="220"/>
    </location>
</feature>
<sequence length="369" mass="43771">MHSIEIDPETTISEAGIASQIFEDSQLIKFAYHGSFLDDSVKISSLNLEENDFIVIYQIPEFERHPKQPQNDTSFFADKKRKNKEDNHDPTRPSVTALPDIAQIPNIDEIIGDNNNNTIDLTMIDTEKLYQEYQDKNIEIAGISEAILQDPEALEQIIDEIEKEGSDFDGFVDDRFEKNIHFCPDLDIFEEEEEIFNTHKEEEEEEDYSDFTDSSEERRREEQRVNRILRNFRRNQLGEVFEEEEEEEEEEEDYSEYEYEYEYESGSDEEYEKEREFDSYEEEILGTDYDMPDVFEPYSEEEFDLEDPYPRRRRPYEVRGPFVFTDEDQDTIIRLQNITGLEATTVIQVYLACNRDENETLNCLLSMNI</sequence>
<evidence type="ECO:0000313" key="3">
    <source>
        <dbReference type="Proteomes" id="UP000179807"/>
    </source>
</evidence>
<feature type="compositionally biased region" description="Acidic residues" evidence="1">
    <location>
        <begin position="240"/>
        <end position="259"/>
    </location>
</feature>
<name>A0A1J4K327_9EUKA</name>
<dbReference type="Gene3D" id="1.10.8.10">
    <property type="entry name" value="DNA helicase RuvA subunit, C-terminal domain"/>
    <property type="match status" value="1"/>
</dbReference>
<dbReference type="Proteomes" id="UP000179807">
    <property type="component" value="Unassembled WGS sequence"/>
</dbReference>
<gene>
    <name evidence="2" type="ORF">TRFO_05953</name>
</gene>
<dbReference type="GeneID" id="94827510"/>
<comment type="caution">
    <text evidence="2">The sequence shown here is derived from an EMBL/GenBank/DDBJ whole genome shotgun (WGS) entry which is preliminary data.</text>
</comment>
<keyword evidence="3" id="KW-1185">Reference proteome</keyword>
<evidence type="ECO:0000256" key="1">
    <source>
        <dbReference type="SAM" id="MobiDB-lite"/>
    </source>
</evidence>
<evidence type="ECO:0000313" key="2">
    <source>
        <dbReference type="EMBL" id="OHT05370.1"/>
    </source>
</evidence>